<dbReference type="EMBL" id="CP097092">
    <property type="protein sequence ID" value="UQF78284.1"/>
    <property type="molecule type" value="Genomic_DNA"/>
</dbReference>
<evidence type="ECO:0000313" key="3">
    <source>
        <dbReference type="Proteomes" id="UP000831562"/>
    </source>
</evidence>
<proteinExistence type="predicted"/>
<sequence length="257" mass="29046">MADYTDGLGWAKLDTTAACHLADCIRLFTGRAASNRTRMLLYCFSRMREHKTGPSFQVGYRQLAKDCGVTEETAKQFIKFCEKEEIFSVVGETPKGKTPQRAFYWLNPDDDRCVVQSHPNNSGWGVTTTQGGVFNPMFTTRGCVVQSHVYNAHKDTEYQREESSKSDLSSPASSVSADATTEAGQMTTEVHFLRTEDVQPKEDAIEVPQAEFDAQEERFRQGIQEALDNIEQSKARKIDWEWHLYRESHKPVAGDDA</sequence>
<feature type="compositionally biased region" description="Low complexity" evidence="1">
    <location>
        <begin position="166"/>
        <end position="176"/>
    </location>
</feature>
<feature type="region of interest" description="Disordered" evidence="1">
    <location>
        <begin position="156"/>
        <end position="184"/>
    </location>
</feature>
<evidence type="ECO:0000313" key="2">
    <source>
        <dbReference type="EMBL" id="UQF78284.1"/>
    </source>
</evidence>
<gene>
    <name evidence="2" type="ORF">M3I19_00855</name>
</gene>
<evidence type="ECO:0000256" key="1">
    <source>
        <dbReference type="SAM" id="MobiDB-lite"/>
    </source>
</evidence>
<dbReference type="Proteomes" id="UP000831562">
    <property type="component" value="Chromosome"/>
</dbReference>
<reference evidence="2" key="1">
    <citation type="submission" date="2022-05" db="EMBL/GenBank/DDBJ databases">
        <title>Using nanopore sequencing to obtain complete genomes from saliva samples.</title>
        <authorList>
            <person name="Baker J.L."/>
        </authorList>
    </citation>
    <scope>NUCLEOTIDE SEQUENCE</scope>
    <source>
        <strain evidence="2">JCVI-JB-Lp32</strain>
    </source>
</reference>
<organism evidence="2 3">
    <name type="scientific">Lancefieldella parvula</name>
    <dbReference type="NCBI Taxonomy" id="1382"/>
    <lineage>
        <taxon>Bacteria</taxon>
        <taxon>Bacillati</taxon>
        <taxon>Actinomycetota</taxon>
        <taxon>Coriobacteriia</taxon>
        <taxon>Coriobacteriales</taxon>
        <taxon>Atopobiaceae</taxon>
        <taxon>Lancefieldella</taxon>
    </lineage>
</organism>
<feature type="compositionally biased region" description="Basic and acidic residues" evidence="1">
    <location>
        <begin position="156"/>
        <end position="165"/>
    </location>
</feature>
<accession>A0A9E7AK49</accession>
<name>A0A9E7AK49_9ACTN</name>
<dbReference type="AlphaFoldDB" id="A0A9E7AK49"/>
<protein>
    <submittedName>
        <fullName evidence="2">Uncharacterized protein</fullName>
    </submittedName>
</protein>